<dbReference type="Proteomes" id="UP000608420">
    <property type="component" value="Unassembled WGS sequence"/>
</dbReference>
<dbReference type="InterPro" id="IPR016181">
    <property type="entry name" value="Acyl_CoA_acyltransferase"/>
</dbReference>
<dbReference type="RefSeq" id="WP_162944327.1">
    <property type="nucleotide sequence ID" value="NZ_BMIW01000014.1"/>
</dbReference>
<name>A0ABQ1VWX9_9BACL</name>
<sequence length="310" mass="35730">MGNFLQENEMLTRWAQFNQEKWRCTAEILKFQRPDSEAYIESLFFFNHKGKLFLPPLNPFHPTLFHPTPTDKPYRINEQWQQLALQMVDEIARNSGAASFILPPSITDIRPFLRRGFKASVRYTYQLSLPYSSEDASPKIRGRIKKANQTGYRTALTQNMSEVHPCLVATEERKGFQHDLTLEDLHLLQELLGESNFRCYVCYSPEGEAVSVHIVIIMGKDWSFIWVAGSKTAHLKNGVVQQCHHYAFEDLSQLGIESIDMAGANIASVAEAKSGWGGELVPYYQIRLPIFMETYRACRNWLTFNKKQKI</sequence>
<proteinExistence type="predicted"/>
<reference evidence="3" key="1">
    <citation type="journal article" date="2019" name="Int. J. Syst. Evol. Microbiol.">
        <title>The Global Catalogue of Microorganisms (GCM) 10K type strain sequencing project: providing services to taxonomists for standard genome sequencing and annotation.</title>
        <authorList>
            <consortium name="The Broad Institute Genomics Platform"/>
            <consortium name="The Broad Institute Genome Sequencing Center for Infectious Disease"/>
            <person name="Wu L."/>
            <person name="Ma J."/>
        </authorList>
    </citation>
    <scope>NUCLEOTIDE SEQUENCE [LARGE SCALE GENOMIC DNA]</scope>
    <source>
        <strain evidence="3">CGMCC 1.15420</strain>
    </source>
</reference>
<evidence type="ECO:0000313" key="3">
    <source>
        <dbReference type="Proteomes" id="UP000608420"/>
    </source>
</evidence>
<evidence type="ECO:0000259" key="1">
    <source>
        <dbReference type="Pfam" id="PF13480"/>
    </source>
</evidence>
<accession>A0ABQ1VWX9</accession>
<dbReference type="Gene3D" id="3.40.630.30">
    <property type="match status" value="1"/>
</dbReference>
<comment type="caution">
    <text evidence="2">The sequence shown here is derived from an EMBL/GenBank/DDBJ whole genome shotgun (WGS) entry which is preliminary data.</text>
</comment>
<organism evidence="2 3">
    <name type="scientific">Paenibacillus aceti</name>
    <dbReference type="NCBI Taxonomy" id="1820010"/>
    <lineage>
        <taxon>Bacteria</taxon>
        <taxon>Bacillati</taxon>
        <taxon>Bacillota</taxon>
        <taxon>Bacilli</taxon>
        <taxon>Bacillales</taxon>
        <taxon>Paenibacillaceae</taxon>
        <taxon>Paenibacillus</taxon>
    </lineage>
</organism>
<dbReference type="InterPro" id="IPR038740">
    <property type="entry name" value="BioF2-like_GNAT_dom"/>
</dbReference>
<protein>
    <recommendedName>
        <fullName evidence="1">BioF2-like acetyltransferase domain-containing protein</fullName>
    </recommendedName>
</protein>
<keyword evidence="3" id="KW-1185">Reference proteome</keyword>
<dbReference type="SUPFAM" id="SSF55729">
    <property type="entry name" value="Acyl-CoA N-acyltransferases (Nat)"/>
    <property type="match status" value="1"/>
</dbReference>
<dbReference type="Pfam" id="PF13480">
    <property type="entry name" value="Acetyltransf_6"/>
    <property type="match status" value="1"/>
</dbReference>
<gene>
    <name evidence="2" type="ORF">GCM10010913_22740</name>
</gene>
<evidence type="ECO:0000313" key="2">
    <source>
        <dbReference type="EMBL" id="GGG00426.1"/>
    </source>
</evidence>
<feature type="domain" description="BioF2-like acetyltransferase" evidence="1">
    <location>
        <begin position="167"/>
        <end position="264"/>
    </location>
</feature>
<dbReference type="EMBL" id="BMIW01000014">
    <property type="protein sequence ID" value="GGG00426.1"/>
    <property type="molecule type" value="Genomic_DNA"/>
</dbReference>